<name>A0A8H3LQQ2_9GLOM</name>
<dbReference type="AlphaFoldDB" id="A0A8H3LQQ2"/>
<gene>
    <name evidence="1" type="ORF">RCL2_001989000</name>
</gene>
<reference evidence="1" key="1">
    <citation type="submission" date="2019-10" db="EMBL/GenBank/DDBJ databases">
        <title>Conservation and host-specific expression of non-tandemly repeated heterogenous ribosome RNA gene in arbuscular mycorrhizal fungi.</title>
        <authorList>
            <person name="Maeda T."/>
            <person name="Kobayashi Y."/>
            <person name="Nakagawa T."/>
            <person name="Ezawa T."/>
            <person name="Yamaguchi K."/>
            <person name="Bino T."/>
            <person name="Nishimoto Y."/>
            <person name="Shigenobu S."/>
            <person name="Kawaguchi M."/>
        </authorList>
    </citation>
    <scope>NUCLEOTIDE SEQUENCE</scope>
    <source>
        <strain evidence="1">HR1</strain>
    </source>
</reference>
<dbReference type="Proteomes" id="UP000615446">
    <property type="component" value="Unassembled WGS sequence"/>
</dbReference>
<protein>
    <submittedName>
        <fullName evidence="1">Uncharacterized protein</fullName>
    </submittedName>
</protein>
<proteinExistence type="predicted"/>
<organism evidence="1 2">
    <name type="scientific">Rhizophagus clarus</name>
    <dbReference type="NCBI Taxonomy" id="94130"/>
    <lineage>
        <taxon>Eukaryota</taxon>
        <taxon>Fungi</taxon>
        <taxon>Fungi incertae sedis</taxon>
        <taxon>Mucoromycota</taxon>
        <taxon>Glomeromycotina</taxon>
        <taxon>Glomeromycetes</taxon>
        <taxon>Glomerales</taxon>
        <taxon>Glomeraceae</taxon>
        <taxon>Rhizophagus</taxon>
    </lineage>
</organism>
<sequence length="133" mass="15034">MMFGKWHVKTRIDCSDQRIQQHHERESFHNAATCNRTTNPQDNVLGEFSCGIGLCRSGQWKSIALKHFLAFANSMQSNANETPSILGHRTSSVSACNRISVSLIAVFSLKLRNLIIKKTIISEEHKIPQNDVR</sequence>
<comment type="caution">
    <text evidence="1">The sequence shown here is derived from an EMBL/GenBank/DDBJ whole genome shotgun (WGS) entry which is preliminary data.</text>
</comment>
<dbReference type="EMBL" id="BLAL01000221">
    <property type="protein sequence ID" value="GES93132.1"/>
    <property type="molecule type" value="Genomic_DNA"/>
</dbReference>
<evidence type="ECO:0000313" key="1">
    <source>
        <dbReference type="EMBL" id="GES93132.1"/>
    </source>
</evidence>
<evidence type="ECO:0000313" key="2">
    <source>
        <dbReference type="Proteomes" id="UP000615446"/>
    </source>
</evidence>
<accession>A0A8H3LQQ2</accession>